<comment type="subcellular location">
    <subcellularLocation>
        <location evidence="12">Cell membrane</location>
        <topology evidence="12">Peripheral membrane protein</topology>
    </subcellularLocation>
    <subcellularLocation>
        <location evidence="2">Membrane</location>
        <topology evidence="2">Peripheral membrane protein</topology>
    </subcellularLocation>
</comment>
<dbReference type="FunFam" id="1.10.287.80:FF:000005">
    <property type="entry name" value="ATP synthase gamma chain"/>
    <property type="match status" value="1"/>
</dbReference>
<dbReference type="GO" id="GO:0045259">
    <property type="term" value="C:proton-transporting ATP synthase complex"/>
    <property type="evidence" value="ECO:0007669"/>
    <property type="project" value="UniProtKB-KW"/>
</dbReference>
<dbReference type="Gene3D" id="3.40.1380.10">
    <property type="match status" value="1"/>
</dbReference>
<dbReference type="Gene3D" id="1.10.287.80">
    <property type="entry name" value="ATP synthase, gamma subunit, helix hairpin domain"/>
    <property type="match status" value="2"/>
</dbReference>
<accession>A0A512LC58</accession>
<comment type="function">
    <text evidence="1 12">Produces ATP from ADP in the presence of a proton gradient across the membrane. The gamma chain is believed to be important in regulating ATPase activity and the flow of protons through the CF(0) complex.</text>
</comment>
<dbReference type="PROSITE" id="PS00153">
    <property type="entry name" value="ATPASE_GAMMA"/>
    <property type="match status" value="1"/>
</dbReference>
<evidence type="ECO:0000256" key="4">
    <source>
        <dbReference type="ARBA" id="ARBA00011648"/>
    </source>
</evidence>
<dbReference type="SUPFAM" id="SSF52943">
    <property type="entry name" value="ATP synthase (F1-ATPase), gamma subunit"/>
    <property type="match status" value="1"/>
</dbReference>
<dbReference type="NCBIfam" id="NF004144">
    <property type="entry name" value="PRK05621.1-1"/>
    <property type="match status" value="1"/>
</dbReference>
<keyword evidence="5 12" id="KW-0813">Transport</keyword>
<dbReference type="InterPro" id="IPR023632">
    <property type="entry name" value="ATP_synth_F1_gsu_CS"/>
</dbReference>
<dbReference type="HAMAP" id="MF_00815">
    <property type="entry name" value="ATP_synth_gamma_bact"/>
    <property type="match status" value="1"/>
</dbReference>
<evidence type="ECO:0000256" key="5">
    <source>
        <dbReference type="ARBA" id="ARBA00022448"/>
    </source>
</evidence>
<dbReference type="Pfam" id="PF00231">
    <property type="entry name" value="ATP-synt"/>
    <property type="match status" value="1"/>
</dbReference>
<dbReference type="AlphaFoldDB" id="A0A512LC58"/>
<evidence type="ECO:0000256" key="1">
    <source>
        <dbReference type="ARBA" id="ARBA00003456"/>
    </source>
</evidence>
<dbReference type="PANTHER" id="PTHR11693:SF22">
    <property type="entry name" value="ATP SYNTHASE SUBUNIT GAMMA, MITOCHONDRIAL"/>
    <property type="match status" value="1"/>
</dbReference>
<evidence type="ECO:0000313" key="13">
    <source>
        <dbReference type="EMBL" id="GEP32073.1"/>
    </source>
</evidence>
<dbReference type="GO" id="GO:0042777">
    <property type="term" value="P:proton motive force-driven plasma membrane ATP synthesis"/>
    <property type="evidence" value="ECO:0007669"/>
    <property type="project" value="UniProtKB-UniRule"/>
</dbReference>
<keyword evidence="6 12" id="KW-1003">Cell membrane</keyword>
<evidence type="ECO:0000256" key="2">
    <source>
        <dbReference type="ARBA" id="ARBA00004170"/>
    </source>
</evidence>
<reference evidence="13 14" key="1">
    <citation type="submission" date="2019-07" db="EMBL/GenBank/DDBJ databases">
        <title>Whole genome shotgun sequence of Thiobacillus plumbophilus NBRC 107929.</title>
        <authorList>
            <person name="Hosoyama A."/>
            <person name="Uohara A."/>
            <person name="Ohji S."/>
            <person name="Ichikawa N."/>
        </authorList>
    </citation>
    <scope>NUCLEOTIDE SEQUENCE [LARGE SCALE GENOMIC DNA]</scope>
    <source>
        <strain evidence="13 14">NBRC 107929</strain>
    </source>
</reference>
<keyword evidence="11 12" id="KW-0066">ATP synthesis</keyword>
<comment type="similarity">
    <text evidence="3 12">Belongs to the ATPase gamma chain family.</text>
</comment>
<evidence type="ECO:0000256" key="3">
    <source>
        <dbReference type="ARBA" id="ARBA00007681"/>
    </source>
</evidence>
<evidence type="ECO:0000256" key="11">
    <source>
        <dbReference type="ARBA" id="ARBA00023310"/>
    </source>
</evidence>
<organism evidence="13 14">
    <name type="scientific">Sulfuriferula plumbiphila</name>
    <dbReference type="NCBI Taxonomy" id="171865"/>
    <lineage>
        <taxon>Bacteria</taxon>
        <taxon>Pseudomonadati</taxon>
        <taxon>Pseudomonadota</taxon>
        <taxon>Betaproteobacteria</taxon>
        <taxon>Nitrosomonadales</taxon>
        <taxon>Sulfuricellaceae</taxon>
        <taxon>Sulfuriferula</taxon>
    </lineage>
</organism>
<evidence type="ECO:0000256" key="12">
    <source>
        <dbReference type="HAMAP-Rule" id="MF_00815"/>
    </source>
</evidence>
<evidence type="ECO:0000256" key="8">
    <source>
        <dbReference type="ARBA" id="ARBA00023065"/>
    </source>
</evidence>
<dbReference type="PRINTS" id="PR00126">
    <property type="entry name" value="ATPASEGAMMA"/>
</dbReference>
<dbReference type="InterPro" id="IPR035968">
    <property type="entry name" value="ATP_synth_F1_ATPase_gsu"/>
</dbReference>
<dbReference type="Proteomes" id="UP000321337">
    <property type="component" value="Unassembled WGS sequence"/>
</dbReference>
<dbReference type="GO" id="GO:0005886">
    <property type="term" value="C:plasma membrane"/>
    <property type="evidence" value="ECO:0007669"/>
    <property type="project" value="UniProtKB-SubCell"/>
</dbReference>
<evidence type="ECO:0000256" key="9">
    <source>
        <dbReference type="ARBA" id="ARBA00023136"/>
    </source>
</evidence>
<comment type="subunit">
    <text evidence="4 12">F-type ATPases have 2 components, CF(1) - the catalytic core - and CF(0) - the membrane proton channel. CF(1) has five subunits: alpha(3), beta(3), gamma(1), delta(1), epsilon(1). CF(0) has three main subunits: a, b and c.</text>
</comment>
<dbReference type="CDD" id="cd12151">
    <property type="entry name" value="F1-ATPase_gamma"/>
    <property type="match status" value="1"/>
</dbReference>
<protein>
    <recommendedName>
        <fullName evidence="12">ATP synthase gamma chain</fullName>
    </recommendedName>
    <alternativeName>
        <fullName evidence="12">ATP synthase F1 sector gamma subunit</fullName>
    </alternativeName>
    <alternativeName>
        <fullName evidence="12">F-ATPase gamma subunit</fullName>
    </alternativeName>
</protein>
<dbReference type="GO" id="GO:0005524">
    <property type="term" value="F:ATP binding"/>
    <property type="evidence" value="ECO:0007669"/>
    <property type="project" value="UniProtKB-UniRule"/>
</dbReference>
<keyword evidence="10 12" id="KW-0139">CF(1)</keyword>
<name>A0A512LC58_9PROT</name>
<evidence type="ECO:0000256" key="10">
    <source>
        <dbReference type="ARBA" id="ARBA00023196"/>
    </source>
</evidence>
<dbReference type="NCBIfam" id="TIGR01146">
    <property type="entry name" value="ATPsyn_F1gamma"/>
    <property type="match status" value="1"/>
</dbReference>
<dbReference type="GO" id="GO:0046933">
    <property type="term" value="F:proton-transporting ATP synthase activity, rotational mechanism"/>
    <property type="evidence" value="ECO:0007669"/>
    <property type="project" value="UniProtKB-UniRule"/>
</dbReference>
<comment type="caution">
    <text evidence="13">The sequence shown here is derived from an EMBL/GenBank/DDBJ whole genome shotgun (WGS) entry which is preliminary data.</text>
</comment>
<dbReference type="InterPro" id="IPR000131">
    <property type="entry name" value="ATP_synth_F1_gsu"/>
</dbReference>
<evidence type="ECO:0000256" key="7">
    <source>
        <dbReference type="ARBA" id="ARBA00022781"/>
    </source>
</evidence>
<evidence type="ECO:0000313" key="14">
    <source>
        <dbReference type="Proteomes" id="UP000321337"/>
    </source>
</evidence>
<dbReference type="OrthoDB" id="9812769at2"/>
<dbReference type="RefSeq" id="WP_147075003.1">
    <property type="nucleotide sequence ID" value="NZ_AP021884.1"/>
</dbReference>
<evidence type="ECO:0000256" key="6">
    <source>
        <dbReference type="ARBA" id="ARBA00022475"/>
    </source>
</evidence>
<dbReference type="EMBL" id="BKAD01000045">
    <property type="protein sequence ID" value="GEP32073.1"/>
    <property type="molecule type" value="Genomic_DNA"/>
</dbReference>
<keyword evidence="14" id="KW-1185">Reference proteome</keyword>
<keyword evidence="7 12" id="KW-0375">Hydrogen ion transport</keyword>
<gene>
    <name evidence="12 13" type="primary">atpG</name>
    <name evidence="13" type="ORF">TPL01_32110</name>
</gene>
<dbReference type="PANTHER" id="PTHR11693">
    <property type="entry name" value="ATP SYNTHASE GAMMA CHAIN"/>
    <property type="match status" value="1"/>
</dbReference>
<sequence length="287" mass="32157">MASVKEIRVKIKSVQSIRRITHTMEMVATSRMRRAQNRMRAARPYCEKIRNVVSHLSHAHSEYKHPFLIERETVKRVGIIIVTSDKGLCGGMNASALRMAMNQSRKWDSDKIGVDICAIGGKGFNFVRRTDMHILSRIVGLGEAPRMDRMTGAIKVMLDAYTEGKIGALYICYTRFLNTMKQEPVIEQLLPLSGDRFGSPPGEWDYIYEPDAGMVLDLLLARYVETLIYQAVAESMASEQSARMVAMKAATDNADHMINDLKLLYNKTRQAAITKEIAEIVAGAAAI</sequence>
<keyword evidence="9 12" id="KW-0472">Membrane</keyword>
<proteinExistence type="inferred from homology"/>
<keyword evidence="8 12" id="KW-0406">Ion transport</keyword>